<evidence type="ECO:0000313" key="5">
    <source>
        <dbReference type="EMBL" id="KXB07140.1"/>
    </source>
</evidence>
<comment type="caution">
    <text evidence="5">The sequence shown here is derived from an EMBL/GenBank/DDBJ whole genome shotgun (WGS) entry which is preliminary data.</text>
</comment>
<dbReference type="AlphaFoldDB" id="A0A133VL47"/>
<dbReference type="GO" id="GO:0009097">
    <property type="term" value="P:isoleucine biosynthetic process"/>
    <property type="evidence" value="ECO:0007669"/>
    <property type="project" value="TreeGrafter"/>
</dbReference>
<dbReference type="PANTHER" id="PTHR48078">
    <property type="entry name" value="THREONINE DEHYDRATASE, MITOCHONDRIAL-RELATED"/>
    <property type="match status" value="1"/>
</dbReference>
<keyword evidence="6" id="KW-1185">Reference proteome</keyword>
<dbReference type="PATRIC" id="fig|1698280.3.peg.239"/>
<dbReference type="EC" id="4.2.3.1" evidence="5"/>
<dbReference type="GO" id="GO:0006565">
    <property type="term" value="P:L-serine catabolic process"/>
    <property type="evidence" value="ECO:0007669"/>
    <property type="project" value="TreeGrafter"/>
</dbReference>
<keyword evidence="2" id="KW-0663">Pyridoxal phosphate</keyword>
<dbReference type="InterPro" id="IPR036052">
    <property type="entry name" value="TrpB-like_PALP_sf"/>
</dbReference>
<evidence type="ECO:0000313" key="6">
    <source>
        <dbReference type="Proteomes" id="UP000070263"/>
    </source>
</evidence>
<dbReference type="InterPro" id="IPR050147">
    <property type="entry name" value="Ser/Thr_Dehydratase"/>
</dbReference>
<dbReference type="GO" id="GO:0003941">
    <property type="term" value="F:L-serine ammonia-lyase activity"/>
    <property type="evidence" value="ECO:0007669"/>
    <property type="project" value="TreeGrafter"/>
</dbReference>
<dbReference type="GO" id="GO:0004795">
    <property type="term" value="F:threonine synthase activity"/>
    <property type="evidence" value="ECO:0007669"/>
    <property type="project" value="UniProtKB-EC"/>
</dbReference>
<evidence type="ECO:0000256" key="2">
    <source>
        <dbReference type="ARBA" id="ARBA00022898"/>
    </source>
</evidence>
<keyword evidence="3 5" id="KW-0456">Lyase</keyword>
<dbReference type="PANTHER" id="PTHR48078:SF6">
    <property type="entry name" value="L-THREONINE DEHYDRATASE CATABOLIC TDCB"/>
    <property type="match status" value="1"/>
</dbReference>
<gene>
    <name evidence="5" type="ORF">AKJ51_01965</name>
</gene>
<dbReference type="GO" id="GO:0004794">
    <property type="term" value="F:threonine deaminase activity"/>
    <property type="evidence" value="ECO:0007669"/>
    <property type="project" value="TreeGrafter"/>
</dbReference>
<comment type="cofactor">
    <cofactor evidence="1">
        <name>pyridoxal 5'-phosphate</name>
        <dbReference type="ChEBI" id="CHEBI:597326"/>
    </cofactor>
</comment>
<evidence type="ECO:0000259" key="4">
    <source>
        <dbReference type="Pfam" id="PF00291"/>
    </source>
</evidence>
<dbReference type="Proteomes" id="UP000070263">
    <property type="component" value="Unassembled WGS sequence"/>
</dbReference>
<feature type="domain" description="Tryptophan synthase beta chain-like PALP" evidence="4">
    <location>
        <begin position="80"/>
        <end position="343"/>
    </location>
</feature>
<dbReference type="GO" id="GO:0006567">
    <property type="term" value="P:L-threonine catabolic process"/>
    <property type="evidence" value="ECO:0007669"/>
    <property type="project" value="TreeGrafter"/>
</dbReference>
<dbReference type="EMBL" id="LHYE01000015">
    <property type="protein sequence ID" value="KXB07140.1"/>
    <property type="molecule type" value="Genomic_DNA"/>
</dbReference>
<dbReference type="NCBIfam" id="NF006205">
    <property type="entry name" value="PRK08329.1"/>
    <property type="match status" value="1"/>
</dbReference>
<organism evidence="5 6">
    <name type="scientific">candidate division MSBL1 archaeon SCGC-AAA382A20</name>
    <dbReference type="NCBI Taxonomy" id="1698280"/>
    <lineage>
        <taxon>Archaea</taxon>
        <taxon>Methanobacteriati</taxon>
        <taxon>Methanobacteriota</taxon>
        <taxon>candidate division MSBL1</taxon>
    </lineage>
</organism>
<accession>A0A133VL47</accession>
<dbReference type="SUPFAM" id="SSF53686">
    <property type="entry name" value="Tryptophan synthase beta subunit-like PLP-dependent enzymes"/>
    <property type="match status" value="1"/>
</dbReference>
<sequence>MLRCLDCSETYQDVFRLRCRCGGILKLEKSYKKSFDELLSREMIDNTRYMNFTPVEKDFVPDLTLPITPVVEKAMDSVQAIFKADYRMPSLSFKDRGTYVTIAKLKEAGIEEVSLDSSGNAVISLALYGRAEDIKVHAFIPESIDEKKKEILKLLGAEIHEISEDRIRVHDKAKSFDGAEYVSHWFNPYFLEGTKIAAYEAVEQVDPNSVIVPTGSGTLFLGMYNGFEELKDFGIIEEIPRMIAVEARGFESLTEKSEDISKLAEGIKITDPPRKNQMLNALEKTDGFSISVGDGQIGKAMGELLSFGFVVEPTSATAFAAFRDLLREGKFEENEKVLIPLTGSGFKFLFEGFSGVK</sequence>
<dbReference type="Gene3D" id="3.40.50.1100">
    <property type="match status" value="2"/>
</dbReference>
<proteinExistence type="predicted"/>
<dbReference type="Pfam" id="PF00291">
    <property type="entry name" value="PALP"/>
    <property type="match status" value="1"/>
</dbReference>
<evidence type="ECO:0000256" key="1">
    <source>
        <dbReference type="ARBA" id="ARBA00001933"/>
    </source>
</evidence>
<name>A0A133VL47_9EURY</name>
<reference evidence="5 6" key="1">
    <citation type="journal article" date="2016" name="Sci. Rep.">
        <title>Metabolic traits of an uncultured archaeal lineage -MSBL1- from brine pools of the Red Sea.</title>
        <authorList>
            <person name="Mwirichia R."/>
            <person name="Alam I."/>
            <person name="Rashid M."/>
            <person name="Vinu M."/>
            <person name="Ba-Alawi W."/>
            <person name="Anthony Kamau A."/>
            <person name="Kamanda Ngugi D."/>
            <person name="Goker M."/>
            <person name="Klenk H.P."/>
            <person name="Bajic V."/>
            <person name="Stingl U."/>
        </authorList>
    </citation>
    <scope>NUCLEOTIDE SEQUENCE [LARGE SCALE GENOMIC DNA]</scope>
    <source>
        <strain evidence="5">SCGC-AAA382A20</strain>
    </source>
</reference>
<evidence type="ECO:0000256" key="3">
    <source>
        <dbReference type="ARBA" id="ARBA00023239"/>
    </source>
</evidence>
<protein>
    <submittedName>
        <fullName evidence="5">Threonine synthase</fullName>
        <ecNumber evidence="5">4.2.3.1</ecNumber>
    </submittedName>
</protein>
<dbReference type="InterPro" id="IPR001926">
    <property type="entry name" value="TrpB-like_PALP"/>
</dbReference>